<reference evidence="3 4" key="1">
    <citation type="submission" date="2018-06" db="EMBL/GenBank/DDBJ databases">
        <title>Sphaerisporangium craniellae sp. nov., isolated from a marine sponge in the South China Sea.</title>
        <authorList>
            <person name="Li L."/>
        </authorList>
    </citation>
    <scope>NUCLEOTIDE SEQUENCE [LARGE SCALE GENOMIC DNA]</scope>
    <source>
        <strain evidence="3 4">CCTCC AA 208026</strain>
    </source>
</reference>
<keyword evidence="4" id="KW-1185">Reference proteome</keyword>
<gene>
    <name evidence="3" type="ORF">DQ384_36100</name>
</gene>
<keyword evidence="2" id="KW-0472">Membrane</keyword>
<accession>A0A367EW29</accession>
<name>A0A367EW29_9ACTN</name>
<sequence>MFGGGAMHVIVIVAGVVGAVLVLMVWLSVLRTVLTPRARSSQVARATLRVVAPCVLAVAKRLPRRDSRERVLDMCAPVTLFGIAGVWVGASLLGFSLLGWALHGLATGTVAWSEFHVARWRGGPLAGLVWVSEALLLAAITTYIMRFTDAYGRRERAVARLAGRVVKPQDADALLVAYLRTGSRDHLDTMFGQWTDWMTDVETTHVAYPALTFSRPVGDLCWLEAAVTVLDIAAVTEAVAPYWAPPCTRALLTTGSRCMQRLAAEFCLVLPRASVSLQGREERSFSDTLRAAQNVGLPAERDEQEAWLVFQSLRTRYAPHAHAMETHLLYDEIGMAWADDDLGDLAEDGDTGVTGVTEFGRYDGREGDGGGVTPRWPDNGKDTARS</sequence>
<organism evidence="3 4">
    <name type="scientific">Sphaerisporangium album</name>
    <dbReference type="NCBI Taxonomy" id="509200"/>
    <lineage>
        <taxon>Bacteria</taxon>
        <taxon>Bacillati</taxon>
        <taxon>Actinomycetota</taxon>
        <taxon>Actinomycetes</taxon>
        <taxon>Streptosporangiales</taxon>
        <taxon>Streptosporangiaceae</taxon>
        <taxon>Sphaerisporangium</taxon>
    </lineage>
</organism>
<proteinExistence type="predicted"/>
<keyword evidence="2" id="KW-0812">Transmembrane</keyword>
<protein>
    <submittedName>
        <fullName evidence="3">Uncharacterized protein</fullName>
    </submittedName>
</protein>
<evidence type="ECO:0000313" key="3">
    <source>
        <dbReference type="EMBL" id="RCG21899.1"/>
    </source>
</evidence>
<feature type="transmembrane region" description="Helical" evidence="2">
    <location>
        <begin position="71"/>
        <end position="102"/>
    </location>
</feature>
<feature type="transmembrane region" description="Helical" evidence="2">
    <location>
        <begin position="122"/>
        <end position="144"/>
    </location>
</feature>
<feature type="region of interest" description="Disordered" evidence="1">
    <location>
        <begin position="353"/>
        <end position="386"/>
    </location>
</feature>
<comment type="caution">
    <text evidence="3">The sequence shown here is derived from an EMBL/GenBank/DDBJ whole genome shotgun (WGS) entry which is preliminary data.</text>
</comment>
<dbReference type="Proteomes" id="UP000253094">
    <property type="component" value="Unassembled WGS sequence"/>
</dbReference>
<dbReference type="AlphaFoldDB" id="A0A367EW29"/>
<evidence type="ECO:0000313" key="4">
    <source>
        <dbReference type="Proteomes" id="UP000253094"/>
    </source>
</evidence>
<evidence type="ECO:0000256" key="1">
    <source>
        <dbReference type="SAM" id="MobiDB-lite"/>
    </source>
</evidence>
<keyword evidence="2" id="KW-1133">Transmembrane helix</keyword>
<evidence type="ECO:0000256" key="2">
    <source>
        <dbReference type="SAM" id="Phobius"/>
    </source>
</evidence>
<feature type="transmembrane region" description="Helical" evidence="2">
    <location>
        <begin position="6"/>
        <end position="30"/>
    </location>
</feature>
<dbReference type="EMBL" id="QOIL01000029">
    <property type="protein sequence ID" value="RCG21899.1"/>
    <property type="molecule type" value="Genomic_DNA"/>
</dbReference>